<comment type="catalytic activity">
    <reaction evidence="8">
        <text>L-seryl-[protein] + ATP = O-phospho-L-seryl-[protein] + ADP + H(+)</text>
        <dbReference type="Rhea" id="RHEA:17989"/>
        <dbReference type="Rhea" id="RHEA-COMP:9863"/>
        <dbReference type="Rhea" id="RHEA-COMP:11604"/>
        <dbReference type="ChEBI" id="CHEBI:15378"/>
        <dbReference type="ChEBI" id="CHEBI:29999"/>
        <dbReference type="ChEBI" id="CHEBI:30616"/>
        <dbReference type="ChEBI" id="CHEBI:83421"/>
        <dbReference type="ChEBI" id="CHEBI:456216"/>
        <dbReference type="EC" id="2.7.11.1"/>
    </reaction>
</comment>
<dbReference type="Gene3D" id="2.130.10.10">
    <property type="entry name" value="YVTN repeat-like/Quinoprotein amine dehydrogenase"/>
    <property type="match status" value="2"/>
</dbReference>
<evidence type="ECO:0000259" key="11">
    <source>
        <dbReference type="PROSITE" id="PS50011"/>
    </source>
</evidence>
<dbReference type="Proteomes" id="UP001154265">
    <property type="component" value="Unassembled WGS sequence"/>
</dbReference>
<dbReference type="InterPro" id="IPR017441">
    <property type="entry name" value="Protein_kinase_ATP_BS"/>
</dbReference>
<evidence type="ECO:0000256" key="4">
    <source>
        <dbReference type="ARBA" id="ARBA00022741"/>
    </source>
</evidence>
<reference evidence="12" key="1">
    <citation type="journal article" date="2022" name="Genome Biol. Evol.">
        <title>A New Gene Family Diagnostic for Intracellular Biomineralization of Amorphous Ca Carbonates by Cyanobacteria.</title>
        <authorList>
            <person name="Benzerara K."/>
            <person name="Duprat E."/>
            <person name="Bitard-Feildel T."/>
            <person name="Caumes G."/>
            <person name="Cassier-Chauvat C."/>
            <person name="Chauvat F."/>
            <person name="Dezi M."/>
            <person name="Diop S.I."/>
            <person name="Gaschignard G."/>
            <person name="Gorgen S."/>
            <person name="Gugger M."/>
            <person name="Lopez-Garcia P."/>
            <person name="Millet M."/>
            <person name="Skouri-Panet F."/>
            <person name="Moreira D."/>
            <person name="Callebaut I."/>
        </authorList>
    </citation>
    <scope>NUCLEOTIDE SEQUENCE</scope>
    <source>
        <strain evidence="12">G9</strain>
    </source>
</reference>
<reference evidence="12" key="2">
    <citation type="submission" date="2022-01" db="EMBL/GenBank/DDBJ databases">
        <authorList>
            <person name="Zivanovic Y."/>
            <person name="Moreira D."/>
            <person name="Lopez-Garcia P."/>
        </authorList>
    </citation>
    <scope>NUCLEOTIDE SEQUENCE</scope>
    <source>
        <strain evidence="12">G9</strain>
    </source>
</reference>
<feature type="binding site" evidence="10">
    <location>
        <position position="65"/>
    </location>
    <ligand>
        <name>ATP</name>
        <dbReference type="ChEBI" id="CHEBI:30616"/>
    </ligand>
</feature>
<evidence type="ECO:0000256" key="8">
    <source>
        <dbReference type="ARBA" id="ARBA00048679"/>
    </source>
</evidence>
<feature type="domain" description="Protein kinase" evidence="11">
    <location>
        <begin position="34"/>
        <end position="292"/>
    </location>
</feature>
<dbReference type="Pfam" id="PF00069">
    <property type="entry name" value="Pkinase"/>
    <property type="match status" value="1"/>
</dbReference>
<dbReference type="InterPro" id="IPR036322">
    <property type="entry name" value="WD40_repeat_dom_sf"/>
</dbReference>
<evidence type="ECO:0000256" key="5">
    <source>
        <dbReference type="ARBA" id="ARBA00022777"/>
    </source>
</evidence>
<organism evidence="12 13">
    <name type="scientific">Candidatus Synechococcus calcipolaris G9</name>
    <dbReference type="NCBI Taxonomy" id="1497997"/>
    <lineage>
        <taxon>Bacteria</taxon>
        <taxon>Bacillati</taxon>
        <taxon>Cyanobacteriota</taxon>
        <taxon>Cyanophyceae</taxon>
        <taxon>Synechococcales</taxon>
        <taxon>Synechococcaceae</taxon>
        <taxon>Synechococcus</taxon>
    </lineage>
</organism>
<keyword evidence="2" id="KW-0723">Serine/threonine-protein kinase</keyword>
<dbReference type="Gene3D" id="1.10.510.10">
    <property type="entry name" value="Transferase(Phosphotransferase) domain 1"/>
    <property type="match status" value="1"/>
</dbReference>
<gene>
    <name evidence="12" type="ORF">L3556_00825</name>
</gene>
<sequence length="626" mass="69179">MIYCLNPACVQPHNPDNAKFCLSCGLKLCLGDRYQAERILGRGGFGRTLLARDRQKPSHPPCVIKQLCPESGNISPKAAELFHQEALRLEELGPHLQIPDLYAYCDQDGWQYIVQEFIDGLNLAQALDQEGPFSPEAIAQLLANLLPVLDFVHQGNVIHRDIKPENVIRRRDDGLIMLVDFGAAKYETGGTGMTGTRIGSIGFTAPEQLLGKAVFASDLYSLGATCIYLLTGVSPSDLYDPLEDGFAWRQALPKNVRVSPRLGQLLDRLLAISLKSRYSHSPMVLRDLHQFWSPSPGVATAPISEPSAPSPQVFQSSHAPWSLVWRGSLGKHPIRSLAWSPHNQFLAWGNDHGQVGLFHLEQGQTLWQGTHAPPWVPAIAMEKPAIVQRLVFNPQSTLLASGGTNTIINLWDCASGKLRKTLRDHYEALTALTFSPDGQQLVSYGGDRQMMRWQVDKNQPLEVLSLAAKPYPADFSPDIGLLAFWGDDGAVRLFSLESGCLLEGWSLPDLIVESLQFSATGEYLLVIALSGSSQLWRVRDQTILGEFSLPSPSTFSLDAFALSQDSQWLFRGDQQGHIYLWSFVQNTLVSTWQSGATITSLGLSYCQGMLATGHQNGELCFWQRPH</sequence>
<dbReference type="Pfam" id="PF00400">
    <property type="entry name" value="WD40"/>
    <property type="match status" value="2"/>
</dbReference>
<proteinExistence type="predicted"/>
<keyword evidence="4 10" id="KW-0547">Nucleotide-binding</keyword>
<comment type="catalytic activity">
    <reaction evidence="7">
        <text>L-threonyl-[protein] + ATP = O-phospho-L-threonyl-[protein] + ADP + H(+)</text>
        <dbReference type="Rhea" id="RHEA:46608"/>
        <dbReference type="Rhea" id="RHEA-COMP:11060"/>
        <dbReference type="Rhea" id="RHEA-COMP:11605"/>
        <dbReference type="ChEBI" id="CHEBI:15378"/>
        <dbReference type="ChEBI" id="CHEBI:30013"/>
        <dbReference type="ChEBI" id="CHEBI:30616"/>
        <dbReference type="ChEBI" id="CHEBI:61977"/>
        <dbReference type="ChEBI" id="CHEBI:456216"/>
        <dbReference type="EC" id="2.7.11.1"/>
    </reaction>
</comment>
<dbReference type="EMBL" id="JAKKUT010000001">
    <property type="protein sequence ID" value="MDG2989481.1"/>
    <property type="molecule type" value="Genomic_DNA"/>
</dbReference>
<dbReference type="InterPro" id="IPR000719">
    <property type="entry name" value="Prot_kinase_dom"/>
</dbReference>
<feature type="repeat" description="WD" evidence="9">
    <location>
        <begin position="387"/>
        <end position="421"/>
    </location>
</feature>
<dbReference type="SUPFAM" id="SSF50978">
    <property type="entry name" value="WD40 repeat-like"/>
    <property type="match status" value="1"/>
</dbReference>
<dbReference type="InterPro" id="IPR015943">
    <property type="entry name" value="WD40/YVTN_repeat-like_dom_sf"/>
</dbReference>
<dbReference type="PANTHER" id="PTHR24363:SF0">
    <property type="entry name" value="SERINE_THREONINE KINASE LIKE DOMAIN CONTAINING 1"/>
    <property type="match status" value="1"/>
</dbReference>
<dbReference type="RefSeq" id="WP_277865404.1">
    <property type="nucleotide sequence ID" value="NZ_JAKKUT010000001.1"/>
</dbReference>
<evidence type="ECO:0000256" key="6">
    <source>
        <dbReference type="ARBA" id="ARBA00022840"/>
    </source>
</evidence>
<dbReference type="NCBIfam" id="NF045510">
    <property type="entry name" value="4Cys_prefix_kin"/>
    <property type="match status" value="1"/>
</dbReference>
<evidence type="ECO:0000256" key="2">
    <source>
        <dbReference type="ARBA" id="ARBA00022527"/>
    </source>
</evidence>
<dbReference type="PROSITE" id="PS50294">
    <property type="entry name" value="WD_REPEATS_REGION"/>
    <property type="match status" value="1"/>
</dbReference>
<evidence type="ECO:0000313" key="12">
    <source>
        <dbReference type="EMBL" id="MDG2989481.1"/>
    </source>
</evidence>
<keyword evidence="5 12" id="KW-0418">Kinase</keyword>
<keyword evidence="9" id="KW-0853">WD repeat</keyword>
<dbReference type="InterPro" id="IPR011009">
    <property type="entry name" value="Kinase-like_dom_sf"/>
</dbReference>
<evidence type="ECO:0000256" key="9">
    <source>
        <dbReference type="PROSITE-ProRule" id="PRU00221"/>
    </source>
</evidence>
<dbReference type="SMART" id="SM00320">
    <property type="entry name" value="WD40"/>
    <property type="match status" value="6"/>
</dbReference>
<dbReference type="PANTHER" id="PTHR24363">
    <property type="entry name" value="SERINE/THREONINE PROTEIN KINASE"/>
    <property type="match status" value="1"/>
</dbReference>
<evidence type="ECO:0000256" key="10">
    <source>
        <dbReference type="PROSITE-ProRule" id="PRU10141"/>
    </source>
</evidence>
<evidence type="ECO:0000313" key="13">
    <source>
        <dbReference type="Proteomes" id="UP001154265"/>
    </source>
</evidence>
<dbReference type="InterPro" id="IPR024977">
    <property type="entry name" value="Apc4-like_WD40_dom"/>
</dbReference>
<keyword evidence="3" id="KW-0808">Transferase</keyword>
<dbReference type="SMART" id="SM00220">
    <property type="entry name" value="S_TKc"/>
    <property type="match status" value="1"/>
</dbReference>
<feature type="repeat" description="WD" evidence="9">
    <location>
        <begin position="422"/>
        <end position="463"/>
    </location>
</feature>
<dbReference type="GO" id="GO:0016301">
    <property type="term" value="F:kinase activity"/>
    <property type="evidence" value="ECO:0007669"/>
    <property type="project" value="UniProtKB-KW"/>
</dbReference>
<dbReference type="SUPFAM" id="SSF56112">
    <property type="entry name" value="Protein kinase-like (PK-like)"/>
    <property type="match status" value="1"/>
</dbReference>
<keyword evidence="13" id="KW-1185">Reference proteome</keyword>
<evidence type="ECO:0000256" key="3">
    <source>
        <dbReference type="ARBA" id="ARBA00022679"/>
    </source>
</evidence>
<name>A0ABT6EW44_9SYNE</name>
<comment type="caution">
    <text evidence="12">The sequence shown here is derived from an EMBL/GenBank/DDBJ whole genome shotgun (WGS) entry which is preliminary data.</text>
</comment>
<dbReference type="PROSITE" id="PS00107">
    <property type="entry name" value="PROTEIN_KINASE_ATP"/>
    <property type="match status" value="1"/>
</dbReference>
<protein>
    <recommendedName>
        <fullName evidence="1">non-specific serine/threonine protein kinase</fullName>
        <ecNumber evidence="1">2.7.11.1</ecNumber>
    </recommendedName>
</protein>
<dbReference type="Pfam" id="PF12894">
    <property type="entry name" value="ANAPC4_WD40"/>
    <property type="match status" value="1"/>
</dbReference>
<dbReference type="EC" id="2.7.11.1" evidence="1"/>
<dbReference type="CDD" id="cd14014">
    <property type="entry name" value="STKc_PknB_like"/>
    <property type="match status" value="1"/>
</dbReference>
<accession>A0ABT6EW44</accession>
<keyword evidence="6 10" id="KW-0067">ATP-binding</keyword>
<dbReference type="PROSITE" id="PS50011">
    <property type="entry name" value="PROTEIN_KINASE_DOM"/>
    <property type="match status" value="1"/>
</dbReference>
<dbReference type="PROSITE" id="PS50082">
    <property type="entry name" value="WD_REPEATS_2"/>
    <property type="match status" value="2"/>
</dbReference>
<evidence type="ECO:0000256" key="7">
    <source>
        <dbReference type="ARBA" id="ARBA00047899"/>
    </source>
</evidence>
<evidence type="ECO:0000256" key="1">
    <source>
        <dbReference type="ARBA" id="ARBA00012513"/>
    </source>
</evidence>
<dbReference type="InterPro" id="IPR001680">
    <property type="entry name" value="WD40_rpt"/>
</dbReference>